<reference evidence="6 7" key="1">
    <citation type="submission" date="2016-10" db="EMBL/GenBank/DDBJ databases">
        <authorList>
            <person name="de Groot N.N."/>
        </authorList>
    </citation>
    <scope>NUCLEOTIDE SEQUENCE [LARGE SCALE GENOMIC DNA]</scope>
    <source>
        <strain evidence="6 7">DSM 28010</strain>
    </source>
</reference>
<evidence type="ECO:0000313" key="6">
    <source>
        <dbReference type="EMBL" id="SDJ35358.1"/>
    </source>
</evidence>
<dbReference type="PANTHER" id="PTHR43652">
    <property type="entry name" value="BASIC AMINO ACID ANTIPORTER YFCC-RELATED"/>
    <property type="match status" value="1"/>
</dbReference>
<feature type="transmembrane region" description="Helical" evidence="5">
    <location>
        <begin position="67"/>
        <end position="85"/>
    </location>
</feature>
<dbReference type="InterPro" id="IPR051679">
    <property type="entry name" value="DASS-Related_Transporters"/>
</dbReference>
<keyword evidence="2 5" id="KW-0812">Transmembrane</keyword>
<dbReference type="OrthoDB" id="9809303at2"/>
<dbReference type="STRING" id="490829.SAMN05421850_11527"/>
<evidence type="ECO:0000256" key="2">
    <source>
        <dbReference type="ARBA" id="ARBA00022692"/>
    </source>
</evidence>
<protein>
    <submittedName>
        <fullName evidence="6">Sodium:sulfate symporter transmembrane region</fullName>
    </submittedName>
</protein>
<comment type="subcellular location">
    <subcellularLocation>
        <location evidence="1">Membrane</location>
        <topology evidence="1">Multi-pass membrane protein</topology>
    </subcellularLocation>
</comment>
<feature type="transmembrane region" description="Helical" evidence="5">
    <location>
        <begin position="20"/>
        <end position="40"/>
    </location>
</feature>
<accession>A0A1G8T1H8</accession>
<dbReference type="EMBL" id="FNEB01000015">
    <property type="protein sequence ID" value="SDJ35358.1"/>
    <property type="molecule type" value="Genomic_DNA"/>
</dbReference>
<evidence type="ECO:0000313" key="7">
    <source>
        <dbReference type="Proteomes" id="UP000199340"/>
    </source>
</evidence>
<name>A0A1G8T1H8_9RHOB</name>
<dbReference type="PANTHER" id="PTHR43652:SF2">
    <property type="entry name" value="BASIC AMINO ACID ANTIPORTER YFCC-RELATED"/>
    <property type="match status" value="1"/>
</dbReference>
<dbReference type="AlphaFoldDB" id="A0A1G8T1H8"/>
<evidence type="ECO:0000256" key="5">
    <source>
        <dbReference type="SAM" id="Phobius"/>
    </source>
</evidence>
<evidence type="ECO:0000256" key="4">
    <source>
        <dbReference type="ARBA" id="ARBA00023136"/>
    </source>
</evidence>
<keyword evidence="7" id="KW-1185">Reference proteome</keyword>
<gene>
    <name evidence="6" type="ORF">SAMN05421850_11527</name>
</gene>
<keyword evidence="4 5" id="KW-0472">Membrane</keyword>
<evidence type="ECO:0000256" key="3">
    <source>
        <dbReference type="ARBA" id="ARBA00022989"/>
    </source>
</evidence>
<dbReference type="GO" id="GO:0005886">
    <property type="term" value="C:plasma membrane"/>
    <property type="evidence" value="ECO:0007669"/>
    <property type="project" value="TreeGrafter"/>
</dbReference>
<feature type="transmembrane region" description="Helical" evidence="5">
    <location>
        <begin position="105"/>
        <end position="129"/>
    </location>
</feature>
<evidence type="ECO:0000256" key="1">
    <source>
        <dbReference type="ARBA" id="ARBA00004141"/>
    </source>
</evidence>
<organism evidence="6 7">
    <name type="scientific">Lutimaribacter saemankumensis</name>
    <dbReference type="NCBI Taxonomy" id="490829"/>
    <lineage>
        <taxon>Bacteria</taxon>
        <taxon>Pseudomonadati</taxon>
        <taxon>Pseudomonadota</taxon>
        <taxon>Alphaproteobacteria</taxon>
        <taxon>Rhodobacterales</taxon>
        <taxon>Roseobacteraceae</taxon>
        <taxon>Lutimaribacter</taxon>
    </lineage>
</organism>
<dbReference type="Proteomes" id="UP000199340">
    <property type="component" value="Unassembled WGS sequence"/>
</dbReference>
<sequence>MREAAVSLFVETLAPAPLDLPPIVTLAVIYILPSALTRAVTNNAVAVMVKPLANGVAEELGLNPRPFVVALMFGASASFATPVGYQTKTLVYGAGNYRFGDFLRIGIPMNIIVGGSMVGAIPIFFPLYIF</sequence>
<keyword evidence="3 5" id="KW-1133">Transmembrane helix</keyword>
<proteinExistence type="predicted"/>